<dbReference type="Proteomes" id="UP000070344">
    <property type="component" value="Unassembled WGS sequence"/>
</dbReference>
<keyword evidence="2" id="KW-1185">Reference proteome</keyword>
<sequence length="72" mass="8594">MWEVERRVNKDLSESIPSEFSKTRVYEGKDYYFQLDPMIRLRDITIHYPQEEDVYYVSGKVREGGRSEAGEN</sequence>
<comment type="caution">
    <text evidence="1">The sequence shown here is derived from an EMBL/GenBank/DDBJ whole genome shotgun (WGS) entry which is preliminary data.</text>
</comment>
<protein>
    <submittedName>
        <fullName evidence="1">Uncharacterized protein</fullName>
    </submittedName>
</protein>
<evidence type="ECO:0000313" key="2">
    <source>
        <dbReference type="Proteomes" id="UP000070344"/>
    </source>
</evidence>
<gene>
    <name evidence="1" type="ORF">AKJ41_01980</name>
</gene>
<evidence type="ECO:0000313" key="1">
    <source>
        <dbReference type="EMBL" id="KXB01299.1"/>
    </source>
</evidence>
<name>A0A133V4C7_9EURY</name>
<reference evidence="1 2" key="1">
    <citation type="journal article" date="2016" name="Sci. Rep.">
        <title>Metabolic traits of an uncultured archaeal lineage -MSBL1- from brine pools of the Red Sea.</title>
        <authorList>
            <person name="Mwirichia R."/>
            <person name="Alam I."/>
            <person name="Rashid M."/>
            <person name="Vinu M."/>
            <person name="Ba-Alawi W."/>
            <person name="Anthony Kamau A."/>
            <person name="Kamanda Ngugi D."/>
            <person name="Goker M."/>
            <person name="Klenk H.P."/>
            <person name="Bajic V."/>
            <person name="Stingl U."/>
        </authorList>
    </citation>
    <scope>NUCLEOTIDE SEQUENCE [LARGE SCALE GENOMIC DNA]</scope>
    <source>
        <strain evidence="1">SCGC-AAA259O05</strain>
    </source>
</reference>
<dbReference type="EMBL" id="LHXV01000017">
    <property type="protein sequence ID" value="KXB01299.1"/>
    <property type="molecule type" value="Genomic_DNA"/>
</dbReference>
<organism evidence="1 2">
    <name type="scientific">candidate division MSBL1 archaeon SCGC-AAA259O05</name>
    <dbReference type="NCBI Taxonomy" id="1698271"/>
    <lineage>
        <taxon>Archaea</taxon>
        <taxon>Methanobacteriati</taxon>
        <taxon>Methanobacteriota</taxon>
        <taxon>candidate division MSBL1</taxon>
    </lineage>
</organism>
<proteinExistence type="predicted"/>
<dbReference type="AlphaFoldDB" id="A0A133V4C7"/>
<accession>A0A133V4C7</accession>